<comment type="subcellular location">
    <subcellularLocation>
        <location evidence="5">Cell membrane</location>
        <topology evidence="5">Multi-pass membrane protein</topology>
    </subcellularLocation>
    <subcellularLocation>
        <location evidence="1">Membrane</location>
        <topology evidence="1">Multi-pass membrane protein</topology>
    </subcellularLocation>
</comment>
<keyword evidence="4 5" id="KW-0472">Membrane</keyword>
<comment type="similarity">
    <text evidence="5">Belongs to the 4-toluene sulfonate uptake permease (TSUP) (TC 2.A.102) family.</text>
</comment>
<gene>
    <name evidence="6" type="ORF">JMN32_03180</name>
</gene>
<feature type="transmembrane region" description="Helical" evidence="5">
    <location>
        <begin position="7"/>
        <end position="27"/>
    </location>
</feature>
<protein>
    <recommendedName>
        <fullName evidence="5">Probable membrane transporter protein</fullName>
    </recommendedName>
</protein>
<dbReference type="AlphaFoldDB" id="A0A937KCS6"/>
<keyword evidence="7" id="KW-1185">Reference proteome</keyword>
<dbReference type="PANTHER" id="PTHR43701">
    <property type="entry name" value="MEMBRANE TRANSPORTER PROTEIN MJ0441-RELATED"/>
    <property type="match status" value="1"/>
</dbReference>
<dbReference type="Pfam" id="PF01925">
    <property type="entry name" value="TauE"/>
    <property type="match status" value="1"/>
</dbReference>
<evidence type="ECO:0000256" key="3">
    <source>
        <dbReference type="ARBA" id="ARBA00022989"/>
    </source>
</evidence>
<dbReference type="PANTHER" id="PTHR43701:SF5">
    <property type="entry name" value="MEMBRANE TRANSPORTER PROTEIN-RELATED"/>
    <property type="match status" value="1"/>
</dbReference>
<accession>A0A937KCS6</accession>
<evidence type="ECO:0000256" key="2">
    <source>
        <dbReference type="ARBA" id="ARBA00022692"/>
    </source>
</evidence>
<comment type="caution">
    <text evidence="6">The sequence shown here is derived from an EMBL/GenBank/DDBJ whole genome shotgun (WGS) entry which is preliminary data.</text>
</comment>
<dbReference type="Proteomes" id="UP000614216">
    <property type="component" value="Unassembled WGS sequence"/>
</dbReference>
<evidence type="ECO:0000313" key="6">
    <source>
        <dbReference type="EMBL" id="MBL6445295.1"/>
    </source>
</evidence>
<proteinExistence type="inferred from homology"/>
<dbReference type="EMBL" id="JAEUGD010000004">
    <property type="protein sequence ID" value="MBL6445295.1"/>
    <property type="molecule type" value="Genomic_DNA"/>
</dbReference>
<keyword evidence="3 5" id="KW-1133">Transmembrane helix</keyword>
<keyword evidence="2 5" id="KW-0812">Transmembrane</keyword>
<evidence type="ECO:0000256" key="5">
    <source>
        <dbReference type="RuleBase" id="RU363041"/>
    </source>
</evidence>
<evidence type="ECO:0000256" key="4">
    <source>
        <dbReference type="ARBA" id="ARBA00023136"/>
    </source>
</evidence>
<sequence length="250" mass="26980">MFFFLIATFYSSVGFGGGSSYLAILVIAGVDIYLLRSTALMCNIIVVSGGTFIFFKEGYLNLKRTVPLVAASVPMAFLGGYLPLRATMILVLLGFSLFLASILLWFKNAQLVKGRRNIYQSSKTAGLIGSGIGLLSGMVGIGGGIFLSPVLNLISWDKAKNIAATASFFILVNSIAGLAGQWIQHPPYIDLNWAWPLLLAVFLGGQIGSRLAVQKFDSATIQRTTAVLIFIASMKILNDHLFHLNDLLHG</sequence>
<organism evidence="6 7">
    <name type="scientific">Fulvivirga marina</name>
    <dbReference type="NCBI Taxonomy" id="2494733"/>
    <lineage>
        <taxon>Bacteria</taxon>
        <taxon>Pseudomonadati</taxon>
        <taxon>Bacteroidota</taxon>
        <taxon>Cytophagia</taxon>
        <taxon>Cytophagales</taxon>
        <taxon>Fulvivirgaceae</taxon>
        <taxon>Fulvivirga</taxon>
    </lineage>
</organism>
<feature type="transmembrane region" description="Helical" evidence="5">
    <location>
        <begin position="127"/>
        <end position="150"/>
    </location>
</feature>
<feature type="transmembrane region" description="Helical" evidence="5">
    <location>
        <begin position="33"/>
        <end position="54"/>
    </location>
</feature>
<dbReference type="InterPro" id="IPR051598">
    <property type="entry name" value="TSUP/Inactive_protease-like"/>
</dbReference>
<feature type="transmembrane region" description="Helical" evidence="5">
    <location>
        <begin position="162"/>
        <end position="183"/>
    </location>
</feature>
<dbReference type="GO" id="GO:0005886">
    <property type="term" value="C:plasma membrane"/>
    <property type="evidence" value="ECO:0007669"/>
    <property type="project" value="UniProtKB-SubCell"/>
</dbReference>
<feature type="transmembrane region" description="Helical" evidence="5">
    <location>
        <begin position="88"/>
        <end position="106"/>
    </location>
</feature>
<keyword evidence="5" id="KW-1003">Cell membrane</keyword>
<dbReference type="InterPro" id="IPR002781">
    <property type="entry name" value="TM_pro_TauE-like"/>
</dbReference>
<name>A0A937KCS6_9BACT</name>
<evidence type="ECO:0000313" key="7">
    <source>
        <dbReference type="Proteomes" id="UP000614216"/>
    </source>
</evidence>
<feature type="transmembrane region" description="Helical" evidence="5">
    <location>
        <begin position="195"/>
        <end position="213"/>
    </location>
</feature>
<reference evidence="6" key="1">
    <citation type="submission" date="2021-01" db="EMBL/GenBank/DDBJ databases">
        <title>Fulvivirga kasyanovii gen. nov., sp nov., a novel member of the phylum Bacteroidetes isolated from seawater in a mussel farm.</title>
        <authorList>
            <person name="Zhao L.-H."/>
            <person name="Wang Z.-J."/>
        </authorList>
    </citation>
    <scope>NUCLEOTIDE SEQUENCE</scope>
    <source>
        <strain evidence="6">29W222</strain>
    </source>
</reference>
<evidence type="ECO:0000256" key="1">
    <source>
        <dbReference type="ARBA" id="ARBA00004141"/>
    </source>
</evidence>